<comment type="caution">
    <text evidence="2">The sequence shown here is derived from an EMBL/GenBank/DDBJ whole genome shotgun (WGS) entry which is preliminary data.</text>
</comment>
<organism evidence="2 3">
    <name type="scientific">Xenorhabdus cabanillasii</name>
    <dbReference type="NCBI Taxonomy" id="351673"/>
    <lineage>
        <taxon>Bacteria</taxon>
        <taxon>Pseudomonadati</taxon>
        <taxon>Pseudomonadota</taxon>
        <taxon>Gammaproteobacteria</taxon>
        <taxon>Enterobacterales</taxon>
        <taxon>Morganellaceae</taxon>
        <taxon>Xenorhabdus</taxon>
    </lineage>
</organism>
<dbReference type="Proteomes" id="UP000256294">
    <property type="component" value="Unassembled WGS sequence"/>
</dbReference>
<dbReference type="RefSeq" id="WP_115825486.1">
    <property type="nucleotide sequence ID" value="NZ_QTUB01000001.1"/>
</dbReference>
<evidence type="ECO:0000259" key="1">
    <source>
        <dbReference type="Pfam" id="PF13723"/>
    </source>
</evidence>
<keyword evidence="3" id="KW-1185">Reference proteome</keyword>
<dbReference type="EMBL" id="QTUB01000001">
    <property type="protein sequence ID" value="REF26022.1"/>
    <property type="molecule type" value="Genomic_DNA"/>
</dbReference>
<feature type="domain" description="Beta-ketoacyl synthase-like N-terminal" evidence="1">
    <location>
        <begin position="23"/>
        <end position="238"/>
    </location>
</feature>
<reference evidence="2 3" key="1">
    <citation type="submission" date="2018-08" db="EMBL/GenBank/DDBJ databases">
        <title>Genomic Encyclopedia of Archaeal and Bacterial Type Strains, Phase II (KMG-II): from individual species to whole genera.</title>
        <authorList>
            <person name="Goeker M."/>
        </authorList>
    </citation>
    <scope>NUCLEOTIDE SEQUENCE [LARGE SCALE GENOMIC DNA]</scope>
    <source>
        <strain evidence="2 3">DSM 17905</strain>
    </source>
</reference>
<name>A0A3D9U958_9GAMM</name>
<protein>
    <submittedName>
        <fullName evidence="2">Beta-ketoacyl synthase-like protein</fullName>
    </submittedName>
</protein>
<gene>
    <name evidence="2" type="ORF">BDD26_0580</name>
</gene>
<evidence type="ECO:0000313" key="3">
    <source>
        <dbReference type="Proteomes" id="UP000256294"/>
    </source>
</evidence>
<dbReference type="InterPro" id="IPR014030">
    <property type="entry name" value="Ketoacyl_synth_N"/>
</dbReference>
<evidence type="ECO:0000313" key="2">
    <source>
        <dbReference type="EMBL" id="REF26022.1"/>
    </source>
</evidence>
<sequence length="262" mass="28929">MKLTLDITDWQAVAPGLSVPEEWENWSAISPAVIDGSNPLAKCSQLPMMTARRLNSGSRLAVDCGLSILHRNKVDAIVYTSRHGELERNYQILMNLAHTESVSPTNFAMSVHNSSVGNLTIVAKAPLVSSSVSAGIDSFQQGLFEVATLLHAGYNKVLLVDFDGKIPDFYLNVIDENTPTYPFAVALLLEQGKDLHCEKRSSQKTAPSLPQSLQFLHGWLNGEPCFTVTGDHCEWHWSRQYGANSTEQIDITEQIDSMEKIV</sequence>
<accession>A0A3D9U958</accession>
<proteinExistence type="predicted"/>
<dbReference type="AlphaFoldDB" id="A0A3D9U958"/>
<dbReference type="Pfam" id="PF13723">
    <property type="entry name" value="Ketoacyl-synt_2"/>
    <property type="match status" value="1"/>
</dbReference>